<proteinExistence type="predicted"/>
<protein>
    <submittedName>
        <fullName evidence="2">Uncharacterized protein</fullName>
    </submittedName>
</protein>
<gene>
    <name evidence="2" type="ORF">CAAN4_B06557</name>
</gene>
<dbReference type="Proteomes" id="UP001497600">
    <property type="component" value="Chromosome B"/>
</dbReference>
<organism evidence="2 3">
    <name type="scientific">[Candida] anglica</name>
    <dbReference type="NCBI Taxonomy" id="148631"/>
    <lineage>
        <taxon>Eukaryota</taxon>
        <taxon>Fungi</taxon>
        <taxon>Dikarya</taxon>
        <taxon>Ascomycota</taxon>
        <taxon>Saccharomycotina</taxon>
        <taxon>Pichiomycetes</taxon>
        <taxon>Debaryomycetaceae</taxon>
        <taxon>Kurtzmaniella</taxon>
    </lineage>
</organism>
<keyword evidence="3" id="KW-1185">Reference proteome</keyword>
<evidence type="ECO:0000256" key="1">
    <source>
        <dbReference type="SAM" id="MobiDB-lite"/>
    </source>
</evidence>
<evidence type="ECO:0000313" key="2">
    <source>
        <dbReference type="EMBL" id="CAK7896736.1"/>
    </source>
</evidence>
<reference evidence="2 3" key="1">
    <citation type="submission" date="2024-01" db="EMBL/GenBank/DDBJ databases">
        <authorList>
            <consortium name="Genoscope - CEA"/>
            <person name="William W."/>
        </authorList>
    </citation>
    <scope>NUCLEOTIDE SEQUENCE [LARGE SCALE GENOMIC DNA]</scope>
    <source>
        <strain evidence="2 3">29B2s-10</strain>
    </source>
</reference>
<dbReference type="EMBL" id="OZ004254">
    <property type="protein sequence ID" value="CAK7896736.1"/>
    <property type="molecule type" value="Genomic_DNA"/>
</dbReference>
<sequence length="55" mass="6590">MSWETLREPSQSTAALAERHESPQTIRALHHTRNSKGVYRQRHRPQRCTLFLQYE</sequence>
<accession>A0ABP0EBU1</accession>
<feature type="region of interest" description="Disordered" evidence="1">
    <location>
        <begin position="1"/>
        <end position="27"/>
    </location>
</feature>
<evidence type="ECO:0000313" key="3">
    <source>
        <dbReference type="Proteomes" id="UP001497600"/>
    </source>
</evidence>
<name>A0ABP0EBU1_9ASCO</name>